<accession>A0ACB8BGM9</accession>
<evidence type="ECO:0000313" key="1">
    <source>
        <dbReference type="EMBL" id="KAH7924955.1"/>
    </source>
</evidence>
<gene>
    <name evidence="1" type="ORF">BV22DRAFT_469854</name>
</gene>
<name>A0ACB8BGM9_9AGAM</name>
<proteinExistence type="predicted"/>
<dbReference type="EMBL" id="MU266412">
    <property type="protein sequence ID" value="KAH7924955.1"/>
    <property type="molecule type" value="Genomic_DNA"/>
</dbReference>
<comment type="caution">
    <text evidence="1">The sequence shown here is derived from an EMBL/GenBank/DDBJ whole genome shotgun (WGS) entry which is preliminary data.</text>
</comment>
<protein>
    <submittedName>
        <fullName evidence="1">Uncharacterized protein</fullName>
    </submittedName>
</protein>
<reference evidence="1" key="1">
    <citation type="journal article" date="2021" name="New Phytol.">
        <title>Evolutionary innovations through gain and loss of genes in the ectomycorrhizal Boletales.</title>
        <authorList>
            <person name="Wu G."/>
            <person name="Miyauchi S."/>
            <person name="Morin E."/>
            <person name="Kuo A."/>
            <person name="Drula E."/>
            <person name="Varga T."/>
            <person name="Kohler A."/>
            <person name="Feng B."/>
            <person name="Cao Y."/>
            <person name="Lipzen A."/>
            <person name="Daum C."/>
            <person name="Hundley H."/>
            <person name="Pangilinan J."/>
            <person name="Johnson J."/>
            <person name="Barry K."/>
            <person name="LaButti K."/>
            <person name="Ng V."/>
            <person name="Ahrendt S."/>
            <person name="Min B."/>
            <person name="Choi I.G."/>
            <person name="Park H."/>
            <person name="Plett J.M."/>
            <person name="Magnuson J."/>
            <person name="Spatafora J.W."/>
            <person name="Nagy L.G."/>
            <person name="Henrissat B."/>
            <person name="Grigoriev I.V."/>
            <person name="Yang Z.L."/>
            <person name="Xu J."/>
            <person name="Martin F.M."/>
        </authorList>
    </citation>
    <scope>NUCLEOTIDE SEQUENCE</scope>
    <source>
        <strain evidence="1">KUC20120723A-06</strain>
    </source>
</reference>
<keyword evidence="2" id="KW-1185">Reference proteome</keyword>
<dbReference type="Proteomes" id="UP000790709">
    <property type="component" value="Unassembled WGS sequence"/>
</dbReference>
<sequence>MASLNKLAIRGIRSFDDKQISVIEFFSPVTVIVGHNGSGKTTIIECLKYATTGDQPPNTRGGAFIHDPKMANEKEVKAQVKLRFHAANGTRMLAVRNLSVTVKKTGLTMKTLESILALADSNVDKGGKRGAISTKCAEMDAEIPHLLGVSKSVLENVIFCHQEDSYWPLAEPAALKKKFDDIFEATRYTKALDSIKSLRKDRMADLKADKERLESLSKEKAHADKLRARIADLNTMITTKQLQYEDTKKGYEELVKNNARFYESATKFRELYVKVENLEQKKEHYQQELADAKENVQEVEGTDEELQARLRNFDENVLQQKQKRKRQESERQDLEDELAKARKSHVELVNEHGELAAEAKAHEGRLVEREELIRDISDKHNIKGYSHTPLEREKVAEFISRLSDLLRRQKLEYEKLQSDSRSKNDEYNRKSRQLHTELEGLKMQRNNTREQIKDRQTSISTTEASVEMMHGLASELRTLAGDIEEKKLRLEKIKADLKTGGFDERLSEKSSKARSMEDKRDSLNAELRGLSLQADSRARLDLKRAEMKSKKAEVQNTLELCNSKFRKIVGAEPRAETMEREVDRISREKEKELAEAEEETATANKNLQHAETMFSQAKSQAKSKREELKVAEKRLKDQTEGLGLEQALKDAQSELSDLTIEQSNKSGISHVYEALLKAGKAKKTCTACNRHLDDAELVVFEKFLSEKIKKASSTAPTAENLPTLEEWQKEVARLQKLMPLHASKESIKNVELPALELQIKESEAEIPAVSDKAEEAAQKLSVIKKELREIAALKQHASSVSRNQSDSERLQAEISSLEEDLAATGNTKTADDVQVELDELSNAIRANERERQAIMTERDRLNSALRTYEGDLHAMERKENTLSNQVRDKATMEERIVSMNKEIVTFNARLKELDGNILEAQAPIERLEQENELTQRESNAKIAEAQRSSQMLNMSVDKLEAINKVVERYIRDKRSRLLDECSERIERFEVAIQELGINIEKVRESIAKIDREISESGSSTSNLRENIRIRKLVRDIATTQAEIENCDMEGAAKAKRNFEERYQAEKQRETEMQSKYAHIGGEISSQGEQLKQWEKDLREFKDINKRYTEQLVKVK</sequence>
<organism evidence="1 2">
    <name type="scientific">Leucogyrophana mollusca</name>
    <dbReference type="NCBI Taxonomy" id="85980"/>
    <lineage>
        <taxon>Eukaryota</taxon>
        <taxon>Fungi</taxon>
        <taxon>Dikarya</taxon>
        <taxon>Basidiomycota</taxon>
        <taxon>Agaricomycotina</taxon>
        <taxon>Agaricomycetes</taxon>
        <taxon>Agaricomycetidae</taxon>
        <taxon>Boletales</taxon>
        <taxon>Boletales incertae sedis</taxon>
        <taxon>Leucogyrophana</taxon>
    </lineage>
</organism>
<evidence type="ECO:0000313" key="2">
    <source>
        <dbReference type="Proteomes" id="UP000790709"/>
    </source>
</evidence>